<dbReference type="InterPro" id="IPR011013">
    <property type="entry name" value="Gal_mutarotase_sf_dom"/>
</dbReference>
<dbReference type="EC" id="3.2.1.23" evidence="2"/>
<dbReference type="SMART" id="SM01038">
    <property type="entry name" value="Bgal_small_N"/>
    <property type="match status" value="1"/>
</dbReference>
<evidence type="ECO:0000256" key="2">
    <source>
        <dbReference type="ARBA" id="ARBA00012756"/>
    </source>
</evidence>
<dbReference type="InterPro" id="IPR050347">
    <property type="entry name" value="Bact_Beta-galactosidase"/>
</dbReference>
<dbReference type="GO" id="GO:0004565">
    <property type="term" value="F:beta-galactosidase activity"/>
    <property type="evidence" value="ECO:0007669"/>
    <property type="project" value="UniProtKB-EC"/>
</dbReference>
<name>X1BZT0_9ZZZZ</name>
<dbReference type="GO" id="GO:0009341">
    <property type="term" value="C:beta-galactosidase complex"/>
    <property type="evidence" value="ECO:0007669"/>
    <property type="project" value="InterPro"/>
</dbReference>
<sequence>MSRFGMQLTIPNKYNQLTWFGNGPHETMLDRKTSGALGIYTGKVDELIHNYVKPQENGNRTDVRWAALTNGDEIGLFVSDIGVTHLSISAWPYSLEDL</sequence>
<keyword evidence="3" id="KW-0378">Hydrolase</keyword>
<dbReference type="GO" id="GO:0005990">
    <property type="term" value="P:lactose catabolic process"/>
    <property type="evidence" value="ECO:0007669"/>
    <property type="project" value="TreeGrafter"/>
</dbReference>
<comment type="caution">
    <text evidence="6">The sequence shown here is derived from an EMBL/GenBank/DDBJ whole genome shotgun (WGS) entry which is preliminary data.</text>
</comment>
<feature type="non-terminal residue" evidence="6">
    <location>
        <position position="98"/>
    </location>
</feature>
<evidence type="ECO:0000313" key="6">
    <source>
        <dbReference type="EMBL" id="GAH00482.1"/>
    </source>
</evidence>
<dbReference type="PANTHER" id="PTHR46323">
    <property type="entry name" value="BETA-GALACTOSIDASE"/>
    <property type="match status" value="1"/>
</dbReference>
<evidence type="ECO:0000256" key="3">
    <source>
        <dbReference type="ARBA" id="ARBA00022801"/>
    </source>
</evidence>
<reference evidence="6" key="1">
    <citation type="journal article" date="2014" name="Front. Microbiol.">
        <title>High frequency of phylogenetically diverse reductive dehalogenase-homologous genes in deep subseafloor sedimentary metagenomes.</title>
        <authorList>
            <person name="Kawai M."/>
            <person name="Futagami T."/>
            <person name="Toyoda A."/>
            <person name="Takaki Y."/>
            <person name="Nishi S."/>
            <person name="Hori S."/>
            <person name="Arai W."/>
            <person name="Tsubouchi T."/>
            <person name="Morono Y."/>
            <person name="Uchiyama I."/>
            <person name="Ito T."/>
            <person name="Fujiyama A."/>
            <person name="Inagaki F."/>
            <person name="Takami H."/>
        </authorList>
    </citation>
    <scope>NUCLEOTIDE SEQUENCE</scope>
    <source>
        <strain evidence="6">Expedition CK06-06</strain>
    </source>
</reference>
<comment type="catalytic activity">
    <reaction evidence="1">
        <text>Hydrolysis of terminal non-reducing beta-D-galactose residues in beta-D-galactosides.</text>
        <dbReference type="EC" id="3.2.1.23"/>
    </reaction>
</comment>
<keyword evidence="4" id="KW-0326">Glycosidase</keyword>
<dbReference type="Gene3D" id="2.70.98.10">
    <property type="match status" value="1"/>
</dbReference>
<dbReference type="Pfam" id="PF02929">
    <property type="entry name" value="Bgal_small_N"/>
    <property type="match status" value="1"/>
</dbReference>
<evidence type="ECO:0000256" key="1">
    <source>
        <dbReference type="ARBA" id="ARBA00001412"/>
    </source>
</evidence>
<evidence type="ECO:0000256" key="4">
    <source>
        <dbReference type="ARBA" id="ARBA00023295"/>
    </source>
</evidence>
<dbReference type="SUPFAM" id="SSF74650">
    <property type="entry name" value="Galactose mutarotase-like"/>
    <property type="match status" value="1"/>
</dbReference>
<dbReference type="InterPro" id="IPR004199">
    <property type="entry name" value="B-gal_small/dom_5"/>
</dbReference>
<feature type="domain" description="Beta galactosidase small chain/" evidence="5">
    <location>
        <begin position="1"/>
        <end position="97"/>
    </location>
</feature>
<proteinExistence type="predicted"/>
<dbReference type="EMBL" id="BART01021457">
    <property type="protein sequence ID" value="GAH00482.1"/>
    <property type="molecule type" value="Genomic_DNA"/>
</dbReference>
<gene>
    <name evidence="6" type="ORF">S01H4_39573</name>
</gene>
<dbReference type="InterPro" id="IPR014718">
    <property type="entry name" value="GH-type_carb-bd"/>
</dbReference>
<dbReference type="AlphaFoldDB" id="X1BZT0"/>
<accession>X1BZT0</accession>
<dbReference type="PANTHER" id="PTHR46323:SF2">
    <property type="entry name" value="BETA-GALACTOSIDASE"/>
    <property type="match status" value="1"/>
</dbReference>
<organism evidence="6">
    <name type="scientific">marine sediment metagenome</name>
    <dbReference type="NCBI Taxonomy" id="412755"/>
    <lineage>
        <taxon>unclassified sequences</taxon>
        <taxon>metagenomes</taxon>
        <taxon>ecological metagenomes</taxon>
    </lineage>
</organism>
<protein>
    <recommendedName>
        <fullName evidence="2">beta-galactosidase</fullName>
        <ecNumber evidence="2">3.2.1.23</ecNumber>
    </recommendedName>
</protein>
<evidence type="ECO:0000259" key="5">
    <source>
        <dbReference type="SMART" id="SM01038"/>
    </source>
</evidence>
<dbReference type="GO" id="GO:0030246">
    <property type="term" value="F:carbohydrate binding"/>
    <property type="evidence" value="ECO:0007669"/>
    <property type="project" value="InterPro"/>
</dbReference>